<dbReference type="Proteomes" id="UP001293593">
    <property type="component" value="Unassembled WGS sequence"/>
</dbReference>
<dbReference type="AlphaFoldDB" id="A0AAE1MHK9"/>
<dbReference type="InterPro" id="IPR050560">
    <property type="entry name" value="MYB_TF"/>
</dbReference>
<proteinExistence type="predicted"/>
<dbReference type="InterPro" id="IPR017930">
    <property type="entry name" value="Myb_dom"/>
</dbReference>
<dbReference type="PROSITE" id="PS51294">
    <property type="entry name" value="HTH_MYB"/>
    <property type="match status" value="3"/>
</dbReference>
<dbReference type="PROSITE" id="PS50090">
    <property type="entry name" value="MYB_LIKE"/>
    <property type="match status" value="3"/>
</dbReference>
<evidence type="ECO:0000259" key="7">
    <source>
        <dbReference type="PROSITE" id="PS50090"/>
    </source>
</evidence>
<dbReference type="EMBL" id="JAWXYG010000010">
    <property type="protein sequence ID" value="KAK4260546.1"/>
    <property type="molecule type" value="Genomic_DNA"/>
</dbReference>
<dbReference type="FunFam" id="1.10.10.60:FF:000010">
    <property type="entry name" value="Transcriptional activator Myb isoform A"/>
    <property type="match status" value="1"/>
</dbReference>
<organism evidence="9 10">
    <name type="scientific">Acacia crassicarpa</name>
    <name type="common">northern wattle</name>
    <dbReference type="NCBI Taxonomy" id="499986"/>
    <lineage>
        <taxon>Eukaryota</taxon>
        <taxon>Viridiplantae</taxon>
        <taxon>Streptophyta</taxon>
        <taxon>Embryophyta</taxon>
        <taxon>Tracheophyta</taxon>
        <taxon>Spermatophyta</taxon>
        <taxon>Magnoliopsida</taxon>
        <taxon>eudicotyledons</taxon>
        <taxon>Gunneridae</taxon>
        <taxon>Pentapetalae</taxon>
        <taxon>rosids</taxon>
        <taxon>fabids</taxon>
        <taxon>Fabales</taxon>
        <taxon>Fabaceae</taxon>
        <taxon>Caesalpinioideae</taxon>
        <taxon>mimosoid clade</taxon>
        <taxon>Acacieae</taxon>
        <taxon>Acacia</taxon>
    </lineage>
</organism>
<evidence type="ECO:0000256" key="6">
    <source>
        <dbReference type="ARBA" id="ARBA00023242"/>
    </source>
</evidence>
<evidence type="ECO:0000259" key="8">
    <source>
        <dbReference type="PROSITE" id="PS51294"/>
    </source>
</evidence>
<evidence type="ECO:0000256" key="5">
    <source>
        <dbReference type="ARBA" id="ARBA00023163"/>
    </source>
</evidence>
<feature type="domain" description="Myb-like" evidence="7">
    <location>
        <begin position="36"/>
        <end position="87"/>
    </location>
</feature>
<evidence type="ECO:0000313" key="9">
    <source>
        <dbReference type="EMBL" id="KAK4260546.1"/>
    </source>
</evidence>
<evidence type="ECO:0000256" key="2">
    <source>
        <dbReference type="ARBA" id="ARBA00022737"/>
    </source>
</evidence>
<dbReference type="Pfam" id="PF00249">
    <property type="entry name" value="Myb_DNA-binding"/>
    <property type="match status" value="3"/>
</dbReference>
<dbReference type="FunFam" id="1.10.10.60:FF:000016">
    <property type="entry name" value="Transcriptional activator Myb isoform A"/>
    <property type="match status" value="1"/>
</dbReference>
<feature type="domain" description="HTH myb-type" evidence="8">
    <location>
        <begin position="41"/>
        <end position="87"/>
    </location>
</feature>
<sequence>MVEVKREPDEFSLDSPKGDGLQLCFSTPVSRRRGRARRSSKGCWTEEEDSRLIEAVKKQNGRNWKKIAAYLPGRTDVQCLHRWQKVLNPELVKGSWTNEEDDCIIELVTNYGVRKWSLIAKHLPGRIGKQCRERWHNHLDPAIKKDAWTEEEEATLAFYHQIYGSKWTEIARFLPGRPDNAIKNHWNCSMKKKLDASSPGCGANTTACGSNTCRINMGVKEDDQNLSQMVSSKRSCRLKNNIDSSLTELIAPNTFDGMCVGISQDESRLISSPERVFNRPMTPIDVPQVRLAAELDRVTIEADSIVPNELSESCSDATSFGDGECFSPLSSFSVLANYKEEDQVEPRNKRNRSQSQNLYPAKLSLVEDLASPIEFMKENLINGYYYHTPPKSTAASSPESILRSLAMTYDNIPSIIRRRAHSKTTPEAVCVGVNGLRNLNSKQSGAMLFMSKSTTSARSLFKWH</sequence>
<reference evidence="9" key="1">
    <citation type="submission" date="2023-10" db="EMBL/GenBank/DDBJ databases">
        <title>Chromosome-level genome of the transformable northern wattle, Acacia crassicarpa.</title>
        <authorList>
            <person name="Massaro I."/>
            <person name="Sinha N.R."/>
            <person name="Poethig S."/>
            <person name="Leichty A.R."/>
        </authorList>
    </citation>
    <scope>NUCLEOTIDE SEQUENCE</scope>
    <source>
        <strain evidence="9">Acra3RX</strain>
        <tissue evidence="9">Leaf</tissue>
    </source>
</reference>
<dbReference type="PANTHER" id="PTHR45614:SF252">
    <property type="entry name" value="TRANSCRIPTION FACTOR MYB3R-2-LIKE"/>
    <property type="match status" value="1"/>
</dbReference>
<keyword evidence="5" id="KW-0804">Transcription</keyword>
<feature type="domain" description="Myb-like" evidence="7">
    <location>
        <begin position="140"/>
        <end position="190"/>
    </location>
</feature>
<dbReference type="PANTHER" id="PTHR45614">
    <property type="entry name" value="MYB PROTEIN-RELATED"/>
    <property type="match status" value="1"/>
</dbReference>
<evidence type="ECO:0000256" key="3">
    <source>
        <dbReference type="ARBA" id="ARBA00023015"/>
    </source>
</evidence>
<evidence type="ECO:0000256" key="4">
    <source>
        <dbReference type="ARBA" id="ARBA00023125"/>
    </source>
</evidence>
<dbReference type="GO" id="GO:0000978">
    <property type="term" value="F:RNA polymerase II cis-regulatory region sequence-specific DNA binding"/>
    <property type="evidence" value="ECO:0007669"/>
    <property type="project" value="TreeGrafter"/>
</dbReference>
<keyword evidence="4" id="KW-0238">DNA-binding</keyword>
<dbReference type="Gene3D" id="1.10.10.60">
    <property type="entry name" value="Homeodomain-like"/>
    <property type="match status" value="3"/>
</dbReference>
<dbReference type="CDD" id="cd00167">
    <property type="entry name" value="SANT"/>
    <property type="match status" value="3"/>
</dbReference>
<dbReference type="SMART" id="SM00717">
    <property type="entry name" value="SANT"/>
    <property type="match status" value="3"/>
</dbReference>
<keyword evidence="6" id="KW-0539">Nucleus</keyword>
<feature type="domain" description="Myb-like" evidence="7">
    <location>
        <begin position="88"/>
        <end position="139"/>
    </location>
</feature>
<protein>
    <submittedName>
        <fullName evidence="9">Uncharacterized protein</fullName>
    </submittedName>
</protein>
<accession>A0AAE1MHK9</accession>
<evidence type="ECO:0000313" key="10">
    <source>
        <dbReference type="Proteomes" id="UP001293593"/>
    </source>
</evidence>
<name>A0AAE1MHK9_9FABA</name>
<keyword evidence="2" id="KW-0677">Repeat</keyword>
<dbReference type="InterPro" id="IPR001005">
    <property type="entry name" value="SANT/Myb"/>
</dbReference>
<keyword evidence="10" id="KW-1185">Reference proteome</keyword>
<feature type="domain" description="HTH myb-type" evidence="8">
    <location>
        <begin position="144"/>
        <end position="194"/>
    </location>
</feature>
<comment type="caution">
    <text evidence="9">The sequence shown here is derived from an EMBL/GenBank/DDBJ whole genome shotgun (WGS) entry which is preliminary data.</text>
</comment>
<feature type="domain" description="HTH myb-type" evidence="8">
    <location>
        <begin position="88"/>
        <end position="143"/>
    </location>
</feature>
<dbReference type="GO" id="GO:0005634">
    <property type="term" value="C:nucleus"/>
    <property type="evidence" value="ECO:0007669"/>
    <property type="project" value="UniProtKB-SubCell"/>
</dbReference>
<keyword evidence="3" id="KW-0805">Transcription regulation</keyword>
<dbReference type="SUPFAM" id="SSF46689">
    <property type="entry name" value="Homeodomain-like"/>
    <property type="match status" value="2"/>
</dbReference>
<dbReference type="GO" id="GO:0000981">
    <property type="term" value="F:DNA-binding transcription factor activity, RNA polymerase II-specific"/>
    <property type="evidence" value="ECO:0007669"/>
    <property type="project" value="TreeGrafter"/>
</dbReference>
<gene>
    <name evidence="9" type="ORF">QN277_003644</name>
</gene>
<evidence type="ECO:0000256" key="1">
    <source>
        <dbReference type="ARBA" id="ARBA00004123"/>
    </source>
</evidence>
<dbReference type="InterPro" id="IPR009057">
    <property type="entry name" value="Homeodomain-like_sf"/>
</dbReference>
<comment type="subcellular location">
    <subcellularLocation>
        <location evidence="1">Nucleus</location>
    </subcellularLocation>
</comment>